<dbReference type="GO" id="GO:0003677">
    <property type="term" value="F:DNA binding"/>
    <property type="evidence" value="ECO:0007669"/>
    <property type="project" value="InterPro"/>
</dbReference>
<dbReference type="InterPro" id="IPR002559">
    <property type="entry name" value="Transposase_11"/>
</dbReference>
<dbReference type="GO" id="GO:0006313">
    <property type="term" value="P:DNA transposition"/>
    <property type="evidence" value="ECO:0007669"/>
    <property type="project" value="InterPro"/>
</dbReference>
<reference evidence="2 3" key="1">
    <citation type="journal article" date="2016" name="Front. Microbiol.">
        <title>Single-Cell (Meta-)Genomics of a Dimorphic Candidatus Thiomargarita nelsonii Reveals Genomic Plasticity.</title>
        <authorList>
            <person name="Flood B.E."/>
            <person name="Fliss P."/>
            <person name="Jones D.S."/>
            <person name="Dick G.J."/>
            <person name="Jain S."/>
            <person name="Kaster A.K."/>
            <person name="Winkel M."/>
            <person name="Mussmann M."/>
            <person name="Bailey J."/>
        </authorList>
    </citation>
    <scope>NUCLEOTIDE SEQUENCE [LARGE SCALE GENOMIC DNA]</scope>
    <source>
        <strain evidence="2">Hydrate Ridge</strain>
    </source>
</reference>
<dbReference type="EMBL" id="JSZA02000468">
    <property type="protein sequence ID" value="TGN99623.1"/>
    <property type="molecule type" value="Genomic_DNA"/>
</dbReference>
<dbReference type="Pfam" id="PF01609">
    <property type="entry name" value="DDE_Tnp_1"/>
    <property type="match status" value="1"/>
</dbReference>
<dbReference type="PANTHER" id="PTHR37529:SF1">
    <property type="entry name" value="TRANSPOSASE INSG FOR INSERTION SEQUENCE ELEMENT IS4-RELATED"/>
    <property type="match status" value="1"/>
</dbReference>
<name>A0A4E0QID1_9GAMM</name>
<sequence>MEKDTSAGENDKAIRSISIIRSLLNDDSFKNEHRTASIFFSRKLKLDFATVLLLILQKSIKPLQLVLNEFFKKLDNGIMVTKSAFTQARRHLKAIAFVTLNKKAVLDVLYNDDNYEKVWGFRLLAIDGSKIHLPNTTEIIQEFGTIRFETTTCNNKKITGEHGYALASVMYDPLNKVVVDACLAPAKAYEVNLALKHLEHTQANDLIIFDRNYSSYIFLASLIKLNRQFAGRCSKSSFKAAQQLFKQNVIDSKKVTLTANGKVKKQCKVLGLDEQITVRFVRIRLSTGETEVLVTSLLDNEQYTTQMLKELYNLRWGIECLYGVIK</sequence>
<accession>A0A4E0QID1</accession>
<dbReference type="PANTHER" id="PTHR37529">
    <property type="entry name" value="TRANSPOSASE INSG FOR INSERTION SEQUENCE ELEMENT IS4-RELATED"/>
    <property type="match status" value="1"/>
</dbReference>
<proteinExistence type="predicted"/>
<dbReference type="Proteomes" id="UP000030428">
    <property type="component" value="Unassembled WGS sequence"/>
</dbReference>
<dbReference type="NCBIfam" id="NF033592">
    <property type="entry name" value="transpos_IS4_1"/>
    <property type="match status" value="1"/>
</dbReference>
<protein>
    <recommendedName>
        <fullName evidence="1">Transposase IS4-like domain-containing protein</fullName>
    </recommendedName>
</protein>
<dbReference type="GO" id="GO:0004803">
    <property type="term" value="F:transposase activity"/>
    <property type="evidence" value="ECO:0007669"/>
    <property type="project" value="InterPro"/>
</dbReference>
<feature type="domain" description="Transposase IS4-like" evidence="1">
    <location>
        <begin position="122"/>
        <end position="326"/>
    </location>
</feature>
<dbReference type="InterPro" id="IPR012337">
    <property type="entry name" value="RNaseH-like_sf"/>
</dbReference>
<organism evidence="2 3">
    <name type="scientific">Candidatus Thiomargarita nelsonii</name>
    <dbReference type="NCBI Taxonomy" id="1003181"/>
    <lineage>
        <taxon>Bacteria</taxon>
        <taxon>Pseudomonadati</taxon>
        <taxon>Pseudomonadota</taxon>
        <taxon>Gammaproteobacteria</taxon>
        <taxon>Thiotrichales</taxon>
        <taxon>Thiotrichaceae</taxon>
        <taxon>Thiomargarita</taxon>
    </lineage>
</organism>
<keyword evidence="3" id="KW-1185">Reference proteome</keyword>
<evidence type="ECO:0000313" key="2">
    <source>
        <dbReference type="EMBL" id="TGN99623.1"/>
    </source>
</evidence>
<gene>
    <name evidence="2" type="ORF">PN36_35475</name>
</gene>
<evidence type="ECO:0000259" key="1">
    <source>
        <dbReference type="Pfam" id="PF01609"/>
    </source>
</evidence>
<evidence type="ECO:0000313" key="3">
    <source>
        <dbReference type="Proteomes" id="UP000030428"/>
    </source>
</evidence>
<dbReference type="AlphaFoldDB" id="A0A4E0QID1"/>
<dbReference type="SUPFAM" id="SSF53098">
    <property type="entry name" value="Ribonuclease H-like"/>
    <property type="match status" value="1"/>
</dbReference>
<dbReference type="InterPro" id="IPR047952">
    <property type="entry name" value="Transpos_IS4"/>
</dbReference>
<comment type="caution">
    <text evidence="2">The sequence shown here is derived from an EMBL/GenBank/DDBJ whole genome shotgun (WGS) entry which is preliminary data.</text>
</comment>